<dbReference type="OrthoDB" id="5583606at2759"/>
<evidence type="ECO:0000256" key="1">
    <source>
        <dbReference type="SAM" id="MobiDB-lite"/>
    </source>
</evidence>
<comment type="caution">
    <text evidence="2">The sequence shown here is derived from an EMBL/GenBank/DDBJ whole genome shotgun (WGS) entry which is preliminary data.</text>
</comment>
<protein>
    <submittedName>
        <fullName evidence="2">Uncharacterized protein</fullName>
    </submittedName>
</protein>
<dbReference type="Proteomes" id="UP001150907">
    <property type="component" value="Unassembled WGS sequence"/>
</dbReference>
<proteinExistence type="predicted"/>
<feature type="compositionally biased region" description="Basic and acidic residues" evidence="1">
    <location>
        <begin position="192"/>
        <end position="206"/>
    </location>
</feature>
<keyword evidence="3" id="KW-1185">Reference proteome</keyword>
<gene>
    <name evidence="2" type="ORF">H4R26_003743</name>
</gene>
<feature type="region of interest" description="Disordered" evidence="1">
    <location>
        <begin position="170"/>
        <end position="206"/>
    </location>
</feature>
<dbReference type="AlphaFoldDB" id="A0A9W8EHC6"/>
<accession>A0A9W8EHC6</accession>
<organism evidence="2 3">
    <name type="scientific">Coemansia thaxteri</name>
    <dbReference type="NCBI Taxonomy" id="2663907"/>
    <lineage>
        <taxon>Eukaryota</taxon>
        <taxon>Fungi</taxon>
        <taxon>Fungi incertae sedis</taxon>
        <taxon>Zoopagomycota</taxon>
        <taxon>Kickxellomycotina</taxon>
        <taxon>Kickxellomycetes</taxon>
        <taxon>Kickxellales</taxon>
        <taxon>Kickxellaceae</taxon>
        <taxon>Coemansia</taxon>
    </lineage>
</organism>
<name>A0A9W8EHC6_9FUNG</name>
<dbReference type="EMBL" id="JANBQF010000329">
    <property type="protein sequence ID" value="KAJ2002163.1"/>
    <property type="molecule type" value="Genomic_DNA"/>
</dbReference>
<feature type="compositionally biased region" description="Low complexity" evidence="1">
    <location>
        <begin position="56"/>
        <end position="68"/>
    </location>
</feature>
<evidence type="ECO:0000313" key="2">
    <source>
        <dbReference type="EMBL" id="KAJ2002163.1"/>
    </source>
</evidence>
<reference evidence="2" key="1">
    <citation type="submission" date="2022-07" db="EMBL/GenBank/DDBJ databases">
        <title>Phylogenomic reconstructions and comparative analyses of Kickxellomycotina fungi.</title>
        <authorList>
            <person name="Reynolds N.K."/>
            <person name="Stajich J.E."/>
            <person name="Barry K."/>
            <person name="Grigoriev I.V."/>
            <person name="Crous P."/>
            <person name="Smith M.E."/>
        </authorList>
    </citation>
    <scope>NUCLEOTIDE SEQUENCE</scope>
    <source>
        <strain evidence="2">IMI 214461</strain>
    </source>
</reference>
<sequence>MSTYGGSNVDPRHSYGFGYGPGEPSQAYDHSSGPSQRNRHAPDSRHRHGQRHSYSHSHGQSHSQSYGQLPSYSKGKGTSARASHAPAGESAAYDNHPAPSESQTVYDQWPNKAGDDTDRGLADYFYKKPDPSYTGTYGTDYRPEISKTKVVTAFAAAAALLYGISRFRREKEKKKHRKYAKHADRGQYSSEYGDHEEYPHDSHSRY</sequence>
<feature type="compositionally biased region" description="Basic residues" evidence="1">
    <location>
        <begin position="170"/>
        <end position="180"/>
    </location>
</feature>
<evidence type="ECO:0000313" key="3">
    <source>
        <dbReference type="Proteomes" id="UP001150907"/>
    </source>
</evidence>
<feature type="region of interest" description="Disordered" evidence="1">
    <location>
        <begin position="1"/>
        <end position="114"/>
    </location>
</feature>
<feature type="compositionally biased region" description="Basic residues" evidence="1">
    <location>
        <begin position="45"/>
        <end position="55"/>
    </location>
</feature>